<dbReference type="InterPro" id="IPR028458">
    <property type="entry name" value="Twinfilin"/>
</dbReference>
<keyword evidence="10" id="KW-1185">Reference proteome</keyword>
<feature type="domain" description="ADF-H" evidence="8">
    <location>
        <begin position="83"/>
        <end position="204"/>
    </location>
</feature>
<comment type="subunit">
    <text evidence="7">Interacts with G-actin; ADP-actin form.</text>
</comment>
<dbReference type="InterPro" id="IPR029006">
    <property type="entry name" value="ADF-H/Gelsolin-like_dom_sf"/>
</dbReference>
<keyword evidence="6" id="KW-0206">Cytoskeleton</keyword>
<dbReference type="GO" id="GO:0005884">
    <property type="term" value="C:actin filament"/>
    <property type="evidence" value="ECO:0007669"/>
    <property type="project" value="TreeGrafter"/>
</dbReference>
<dbReference type="InParanoid" id="A0A448YN62"/>
<comment type="subcellular location">
    <subcellularLocation>
        <location evidence="1">Cytoplasm</location>
        <location evidence="1">Cytoskeleton</location>
    </subcellularLocation>
</comment>
<dbReference type="SMART" id="SM00102">
    <property type="entry name" value="ADF"/>
    <property type="match status" value="1"/>
</dbReference>
<accession>A0A448YN62</accession>
<keyword evidence="3" id="KW-0963">Cytoplasm</keyword>
<dbReference type="PANTHER" id="PTHR13759">
    <property type="entry name" value="TWINFILIN"/>
    <property type="match status" value="1"/>
</dbReference>
<dbReference type="EMBL" id="CAACVR010000023">
    <property type="protein sequence ID" value="VEU22385.1"/>
    <property type="molecule type" value="Genomic_DNA"/>
</dbReference>
<organism evidence="9 10">
    <name type="scientific">Brettanomyces naardenensis</name>
    <name type="common">Yeast</name>
    <dbReference type="NCBI Taxonomy" id="13370"/>
    <lineage>
        <taxon>Eukaryota</taxon>
        <taxon>Fungi</taxon>
        <taxon>Dikarya</taxon>
        <taxon>Ascomycota</taxon>
        <taxon>Saccharomycotina</taxon>
        <taxon>Pichiomycetes</taxon>
        <taxon>Pichiales</taxon>
        <taxon>Pichiaceae</taxon>
        <taxon>Brettanomyces</taxon>
    </lineage>
</organism>
<dbReference type="STRING" id="13370.A0A448YN62"/>
<dbReference type="PANTHER" id="PTHR13759:SF1">
    <property type="entry name" value="TWINFILIN"/>
    <property type="match status" value="1"/>
</dbReference>
<evidence type="ECO:0000256" key="2">
    <source>
        <dbReference type="ARBA" id="ARBA00009557"/>
    </source>
</evidence>
<protein>
    <submittedName>
        <fullName evidence="9">DEKNAAC103513</fullName>
    </submittedName>
</protein>
<dbReference type="Pfam" id="PF00241">
    <property type="entry name" value="Cofilin_ADF"/>
    <property type="match status" value="1"/>
</dbReference>
<evidence type="ECO:0000313" key="9">
    <source>
        <dbReference type="EMBL" id="VEU22385.1"/>
    </source>
</evidence>
<evidence type="ECO:0000256" key="1">
    <source>
        <dbReference type="ARBA" id="ARBA00004245"/>
    </source>
</evidence>
<dbReference type="GO" id="GO:0030042">
    <property type="term" value="P:actin filament depolymerization"/>
    <property type="evidence" value="ECO:0007669"/>
    <property type="project" value="TreeGrafter"/>
</dbReference>
<keyword evidence="5" id="KW-0009">Actin-binding</keyword>
<evidence type="ECO:0000256" key="7">
    <source>
        <dbReference type="ARBA" id="ARBA00038532"/>
    </source>
</evidence>
<dbReference type="OrthoDB" id="10006997at2759"/>
<dbReference type="GO" id="GO:0003785">
    <property type="term" value="F:actin monomer binding"/>
    <property type="evidence" value="ECO:0007669"/>
    <property type="project" value="TreeGrafter"/>
</dbReference>
<evidence type="ECO:0000256" key="6">
    <source>
        <dbReference type="ARBA" id="ARBA00023212"/>
    </source>
</evidence>
<dbReference type="GO" id="GO:0051016">
    <property type="term" value="P:barbed-end actin filament capping"/>
    <property type="evidence" value="ECO:0007669"/>
    <property type="project" value="TreeGrafter"/>
</dbReference>
<gene>
    <name evidence="9" type="ORF">BRENAR_LOCUS3116</name>
</gene>
<evidence type="ECO:0000259" key="8">
    <source>
        <dbReference type="SMART" id="SM00102"/>
    </source>
</evidence>
<dbReference type="SUPFAM" id="SSF55753">
    <property type="entry name" value="Actin depolymerizing proteins"/>
    <property type="match status" value="2"/>
</dbReference>
<dbReference type="InterPro" id="IPR002108">
    <property type="entry name" value="ADF-H"/>
</dbReference>
<evidence type="ECO:0000256" key="5">
    <source>
        <dbReference type="ARBA" id="ARBA00023203"/>
    </source>
</evidence>
<reference evidence="9 10" key="1">
    <citation type="submission" date="2018-12" db="EMBL/GenBank/DDBJ databases">
        <authorList>
            <person name="Tiukova I."/>
            <person name="Dainat J."/>
        </authorList>
    </citation>
    <scope>NUCLEOTIDE SEQUENCE [LARGE SCALE GENOMIC DNA]</scope>
</reference>
<dbReference type="GO" id="GO:0051015">
    <property type="term" value="F:actin filament binding"/>
    <property type="evidence" value="ECO:0007669"/>
    <property type="project" value="TreeGrafter"/>
</dbReference>
<sequence length="228" mass="25926">MVYASTKNTVLRSLGSEHFQPVIFVNDSDELSAKGWTQFEISEKSSEKPLTEAEKTLEKVKANELFFGVETQKRGLARDEARQVRFELEPELEKVLSGGNNLDGKLVTIVIDGEKLTLKGERKMIDPKKELVGSLSKDSPSFNLLGYKGDYFFIYCCPSGSKVRDRMKYATNRLAFTKDLEKKGYELKDAIEVGDPEEIEVGRFDGEEEVVKEQKTLRFTKPKGPRRR</sequence>
<proteinExistence type="inferred from homology"/>
<name>A0A448YN62_BRENA</name>
<comment type="similarity">
    <text evidence="2">Belongs to the actin-binding proteins ADF family. Twinfilin subfamily.</text>
</comment>
<dbReference type="Proteomes" id="UP000290900">
    <property type="component" value="Unassembled WGS sequence"/>
</dbReference>
<dbReference type="AlphaFoldDB" id="A0A448YN62"/>
<dbReference type="FunCoup" id="A0A448YN62">
    <property type="interactions" value="409"/>
</dbReference>
<evidence type="ECO:0000256" key="4">
    <source>
        <dbReference type="ARBA" id="ARBA00022737"/>
    </source>
</evidence>
<dbReference type="GO" id="GO:0005737">
    <property type="term" value="C:cytoplasm"/>
    <property type="evidence" value="ECO:0007669"/>
    <property type="project" value="TreeGrafter"/>
</dbReference>
<evidence type="ECO:0000313" key="10">
    <source>
        <dbReference type="Proteomes" id="UP000290900"/>
    </source>
</evidence>
<evidence type="ECO:0000256" key="3">
    <source>
        <dbReference type="ARBA" id="ARBA00022490"/>
    </source>
</evidence>
<keyword evidence="4" id="KW-0677">Repeat</keyword>
<dbReference type="Gene3D" id="3.40.20.10">
    <property type="entry name" value="Severin"/>
    <property type="match status" value="2"/>
</dbReference>